<keyword evidence="1" id="KW-0479">Metal-binding</keyword>
<reference evidence="8" key="1">
    <citation type="submission" date="2020-11" db="EMBL/GenBank/DDBJ databases">
        <authorList>
            <person name="Tran Van P."/>
        </authorList>
    </citation>
    <scope>NUCLEOTIDE SEQUENCE</scope>
</reference>
<feature type="domain" description="C2H2-type" evidence="7">
    <location>
        <begin position="226"/>
        <end position="253"/>
    </location>
</feature>
<dbReference type="PANTHER" id="PTHR24379:SF121">
    <property type="entry name" value="C2H2-TYPE DOMAIN-CONTAINING PROTEIN"/>
    <property type="match status" value="1"/>
</dbReference>
<protein>
    <recommendedName>
        <fullName evidence="7">C2H2-type domain-containing protein</fullName>
    </recommendedName>
</protein>
<dbReference type="EMBL" id="OE018467">
    <property type="protein sequence ID" value="CAD7464639.1"/>
    <property type="molecule type" value="Genomic_DNA"/>
</dbReference>
<keyword evidence="2" id="KW-0677">Repeat</keyword>
<name>A0A7R9IU96_9NEOP</name>
<dbReference type="PROSITE" id="PS00028">
    <property type="entry name" value="ZINC_FINGER_C2H2_1"/>
    <property type="match status" value="2"/>
</dbReference>
<evidence type="ECO:0000256" key="3">
    <source>
        <dbReference type="ARBA" id="ARBA00022771"/>
    </source>
</evidence>
<evidence type="ECO:0000256" key="4">
    <source>
        <dbReference type="ARBA" id="ARBA00022833"/>
    </source>
</evidence>
<dbReference type="SUPFAM" id="SSF57667">
    <property type="entry name" value="beta-beta-alpha zinc fingers"/>
    <property type="match status" value="3"/>
</dbReference>
<dbReference type="InterPro" id="IPR013087">
    <property type="entry name" value="Znf_C2H2_type"/>
</dbReference>
<dbReference type="Gene3D" id="3.30.160.60">
    <property type="entry name" value="Classic Zinc Finger"/>
    <property type="match status" value="3"/>
</dbReference>
<accession>A0A7R9IU96</accession>
<keyword evidence="4" id="KW-0862">Zinc</keyword>
<dbReference type="GO" id="GO:0008270">
    <property type="term" value="F:zinc ion binding"/>
    <property type="evidence" value="ECO:0007669"/>
    <property type="project" value="UniProtKB-KW"/>
</dbReference>
<dbReference type="PANTHER" id="PTHR24379">
    <property type="entry name" value="KRAB AND ZINC FINGER DOMAIN-CONTAINING"/>
    <property type="match status" value="1"/>
</dbReference>
<evidence type="ECO:0000256" key="1">
    <source>
        <dbReference type="ARBA" id="ARBA00022723"/>
    </source>
</evidence>
<evidence type="ECO:0000256" key="5">
    <source>
        <dbReference type="PROSITE-ProRule" id="PRU00042"/>
    </source>
</evidence>
<sequence length="289" mass="33180">MTSRAYSAGRAKLFNHAGTKGCTGAKRGTTALNILGQGSKHITQGVPRYLYWKSKSLRISWVDLATSMLKTTTATLTRKTPGVSLKNYHCLSCNTSSLSLSELKKHNLNHHNSINLCNSTQQPTNTTSSSSIKKQAGMNSSSSYPCVQCDKSFKNQYLLQRHNAAIHSSNKCNVCGKHFNKLIDYKVHMKRFVDTKHFACDHCNATFKDKLQMTRHEQIHTDDKRYMCRFCDYSAYYVTRINTHERKHTGNYRHRCEVCNKEFGITHYIRTQCRTSQVRFLRKILHLKI</sequence>
<proteinExistence type="predicted"/>
<dbReference type="SMART" id="SM00355">
    <property type="entry name" value="ZnF_C2H2"/>
    <property type="match status" value="5"/>
</dbReference>
<organism evidence="8">
    <name type="scientific">Timema tahoe</name>
    <dbReference type="NCBI Taxonomy" id="61484"/>
    <lineage>
        <taxon>Eukaryota</taxon>
        <taxon>Metazoa</taxon>
        <taxon>Ecdysozoa</taxon>
        <taxon>Arthropoda</taxon>
        <taxon>Hexapoda</taxon>
        <taxon>Insecta</taxon>
        <taxon>Pterygota</taxon>
        <taxon>Neoptera</taxon>
        <taxon>Polyneoptera</taxon>
        <taxon>Phasmatodea</taxon>
        <taxon>Timematodea</taxon>
        <taxon>Timematoidea</taxon>
        <taxon>Timematidae</taxon>
        <taxon>Timema</taxon>
    </lineage>
</organism>
<feature type="compositionally biased region" description="Low complexity" evidence="6">
    <location>
        <begin position="118"/>
        <end position="131"/>
    </location>
</feature>
<keyword evidence="3 5" id="KW-0863">Zinc-finger</keyword>
<dbReference type="PROSITE" id="PS50157">
    <property type="entry name" value="ZINC_FINGER_C2H2_2"/>
    <property type="match status" value="3"/>
</dbReference>
<feature type="domain" description="C2H2-type" evidence="7">
    <location>
        <begin position="198"/>
        <end position="225"/>
    </location>
</feature>
<dbReference type="Pfam" id="PF00096">
    <property type="entry name" value="zf-C2H2"/>
    <property type="match status" value="3"/>
</dbReference>
<evidence type="ECO:0000259" key="7">
    <source>
        <dbReference type="PROSITE" id="PS50157"/>
    </source>
</evidence>
<feature type="domain" description="C2H2-type" evidence="7">
    <location>
        <begin position="144"/>
        <end position="172"/>
    </location>
</feature>
<dbReference type="InterPro" id="IPR036236">
    <property type="entry name" value="Znf_C2H2_sf"/>
</dbReference>
<dbReference type="AlphaFoldDB" id="A0A7R9IU96"/>
<evidence type="ECO:0000256" key="6">
    <source>
        <dbReference type="SAM" id="MobiDB-lite"/>
    </source>
</evidence>
<evidence type="ECO:0000256" key="2">
    <source>
        <dbReference type="ARBA" id="ARBA00022737"/>
    </source>
</evidence>
<gene>
    <name evidence="8" type="ORF">TTEB3V08_LOCUS12516</name>
</gene>
<feature type="region of interest" description="Disordered" evidence="6">
    <location>
        <begin position="115"/>
        <end position="137"/>
    </location>
</feature>
<evidence type="ECO:0000313" key="8">
    <source>
        <dbReference type="EMBL" id="CAD7464639.1"/>
    </source>
</evidence>